<proteinExistence type="predicted"/>
<evidence type="ECO:0000313" key="1">
    <source>
        <dbReference type="EMBL" id="KAI5654415.1"/>
    </source>
</evidence>
<gene>
    <name evidence="1" type="ORF">M9H77_31602</name>
</gene>
<evidence type="ECO:0000313" key="2">
    <source>
        <dbReference type="Proteomes" id="UP001060085"/>
    </source>
</evidence>
<sequence>MVVPSLDTKKDSFRPQEDNEELLGPEVPYLSAIGALMYLANNTRLDIAFSVNMLPRYSSSPTRRHWNGVKHVLRYLQGTIDLELFYSNKSSSKLIGYVDVGCLSNPPKVRPQTGYLFRCGDIVIPLRPTKQSLASNHAEIITIYDK</sequence>
<keyword evidence="2" id="KW-1185">Reference proteome</keyword>
<protein>
    <submittedName>
        <fullName evidence="1">Uncharacterized protein</fullName>
    </submittedName>
</protein>
<dbReference type="Proteomes" id="UP001060085">
    <property type="component" value="Linkage Group LG07"/>
</dbReference>
<name>A0ACC0A0I6_CATRO</name>
<accession>A0ACC0A0I6</accession>
<dbReference type="EMBL" id="CM044707">
    <property type="protein sequence ID" value="KAI5654415.1"/>
    <property type="molecule type" value="Genomic_DNA"/>
</dbReference>
<comment type="caution">
    <text evidence="1">The sequence shown here is derived from an EMBL/GenBank/DDBJ whole genome shotgun (WGS) entry which is preliminary data.</text>
</comment>
<organism evidence="1 2">
    <name type="scientific">Catharanthus roseus</name>
    <name type="common">Madagascar periwinkle</name>
    <name type="synonym">Vinca rosea</name>
    <dbReference type="NCBI Taxonomy" id="4058"/>
    <lineage>
        <taxon>Eukaryota</taxon>
        <taxon>Viridiplantae</taxon>
        <taxon>Streptophyta</taxon>
        <taxon>Embryophyta</taxon>
        <taxon>Tracheophyta</taxon>
        <taxon>Spermatophyta</taxon>
        <taxon>Magnoliopsida</taxon>
        <taxon>eudicotyledons</taxon>
        <taxon>Gunneridae</taxon>
        <taxon>Pentapetalae</taxon>
        <taxon>asterids</taxon>
        <taxon>lamiids</taxon>
        <taxon>Gentianales</taxon>
        <taxon>Apocynaceae</taxon>
        <taxon>Rauvolfioideae</taxon>
        <taxon>Vinceae</taxon>
        <taxon>Catharanthinae</taxon>
        <taxon>Catharanthus</taxon>
    </lineage>
</organism>
<reference evidence="2" key="1">
    <citation type="journal article" date="2023" name="Nat. Plants">
        <title>Single-cell RNA sequencing provides a high-resolution roadmap for understanding the multicellular compartmentation of specialized metabolism.</title>
        <authorList>
            <person name="Sun S."/>
            <person name="Shen X."/>
            <person name="Li Y."/>
            <person name="Li Y."/>
            <person name="Wang S."/>
            <person name="Li R."/>
            <person name="Zhang H."/>
            <person name="Shen G."/>
            <person name="Guo B."/>
            <person name="Wei J."/>
            <person name="Xu J."/>
            <person name="St-Pierre B."/>
            <person name="Chen S."/>
            <person name="Sun C."/>
        </authorList>
    </citation>
    <scope>NUCLEOTIDE SEQUENCE [LARGE SCALE GENOMIC DNA]</scope>
</reference>